<keyword evidence="2" id="KW-0863">Zinc-finger</keyword>
<evidence type="ECO:0000256" key="3">
    <source>
        <dbReference type="ARBA" id="ARBA00022833"/>
    </source>
</evidence>
<dbReference type="AlphaFoldDB" id="A0A4Z1SMC6"/>
<dbReference type="OrthoDB" id="28127at2759"/>
<feature type="region of interest" description="Disordered" evidence="4">
    <location>
        <begin position="457"/>
        <end position="479"/>
    </location>
</feature>
<dbReference type="Pfam" id="PF02891">
    <property type="entry name" value="zf-MIZ"/>
    <property type="match status" value="1"/>
</dbReference>
<dbReference type="VEuPathDB" id="GiardiaDB:GMRT_10585"/>
<protein>
    <submittedName>
        <fullName evidence="6">MIZ/SP-RING zinc finger domain-containing protein</fullName>
    </submittedName>
</protein>
<evidence type="ECO:0000313" key="6">
    <source>
        <dbReference type="EMBL" id="TNJ26836.1"/>
    </source>
</evidence>
<gene>
    <name evidence="6" type="ORF">GMRT_10585</name>
</gene>
<dbReference type="InterPro" id="IPR004181">
    <property type="entry name" value="Znf_MIZ"/>
</dbReference>
<dbReference type="GO" id="GO:0008270">
    <property type="term" value="F:zinc ion binding"/>
    <property type="evidence" value="ECO:0007669"/>
    <property type="project" value="UniProtKB-KW"/>
</dbReference>
<dbReference type="GO" id="GO:0061665">
    <property type="term" value="F:SUMO ligase activity"/>
    <property type="evidence" value="ECO:0007669"/>
    <property type="project" value="TreeGrafter"/>
</dbReference>
<keyword evidence="7" id="KW-1185">Reference proteome</keyword>
<dbReference type="PANTHER" id="PTHR10782:SF4">
    <property type="entry name" value="TONALLI, ISOFORM E"/>
    <property type="match status" value="1"/>
</dbReference>
<name>A0A4Z1SMC6_GIAMU</name>
<proteinExistence type="predicted"/>
<dbReference type="InterPro" id="IPR013083">
    <property type="entry name" value="Znf_RING/FYVE/PHD"/>
</dbReference>
<dbReference type="GO" id="GO:0000785">
    <property type="term" value="C:chromatin"/>
    <property type="evidence" value="ECO:0007669"/>
    <property type="project" value="TreeGrafter"/>
</dbReference>
<sequence length="479" mass="55267">MDTQTLPVTESPKILDEIIRRLAPRREQEVREGLRTLNLQRLTRGLQVQESKQMAYLLSWIFLLDHPFPQRKQMLVEFLLTNWQRCASEPSRWGVPDSFSDKRLIDVYLELADHFKVTWLRYSADSTQSNFIRFDRMPFHSSIVRSFSPLYRIAASIGLFKLKQGARANSLTFKLPDDVVTVLERCESARVLAYTFFEAINDQKMPYLSVIYLSTPTSDGPELTISVNGHAIAITSSKSKRLHIDRSALEIQPIPIDLTGPIRSSLKETTHVYVDFTGVPFPVHPDHGEHQEYKLPYVSFYLAEELSIEKLRAILETRPFITTPRYMEVIRKHLGRTTYSEQEQQAFLSKIACVYSKAIEDDEEDSDICSVDELIHLEASLSRQRISIPVRSETCRHFNRSMDLSEYLHYYRDTNAWNCIICNEKANFAKLHIDALALLLLSIPELKQNTVRLNPVTGEIHSPDPNVPAQDDMEFSGWE</sequence>
<accession>A0A4Z1SMC6</accession>
<evidence type="ECO:0000256" key="4">
    <source>
        <dbReference type="SAM" id="MobiDB-lite"/>
    </source>
</evidence>
<dbReference type="PANTHER" id="PTHR10782">
    <property type="entry name" value="ZINC FINGER MIZ DOMAIN-CONTAINING PROTEIN"/>
    <property type="match status" value="1"/>
</dbReference>
<dbReference type="EMBL" id="VDLU01000004">
    <property type="protein sequence ID" value="TNJ26836.1"/>
    <property type="molecule type" value="Genomic_DNA"/>
</dbReference>
<keyword evidence="1" id="KW-0479">Metal-binding</keyword>
<dbReference type="Gene3D" id="3.30.40.10">
    <property type="entry name" value="Zinc/RING finger domain, C3HC4 (zinc finger)"/>
    <property type="match status" value="1"/>
</dbReference>
<evidence type="ECO:0000313" key="7">
    <source>
        <dbReference type="Proteomes" id="UP000315496"/>
    </source>
</evidence>
<evidence type="ECO:0000259" key="5">
    <source>
        <dbReference type="Pfam" id="PF02891"/>
    </source>
</evidence>
<feature type="domain" description="SP-RING-type" evidence="5">
    <location>
        <begin position="377"/>
        <end position="424"/>
    </location>
</feature>
<dbReference type="GO" id="GO:0016925">
    <property type="term" value="P:protein sumoylation"/>
    <property type="evidence" value="ECO:0007669"/>
    <property type="project" value="TreeGrafter"/>
</dbReference>
<reference evidence="6 7" key="1">
    <citation type="submission" date="2019-05" db="EMBL/GenBank/DDBJ databases">
        <title>The compact genome of Giardia muris reveals important steps in the evolution of intestinal protozoan parasites.</title>
        <authorList>
            <person name="Xu F."/>
            <person name="Jimenez-Gonzalez A."/>
            <person name="Einarsson E."/>
            <person name="Astvaldsson A."/>
            <person name="Peirasmaki D."/>
            <person name="Eckmann L."/>
            <person name="Andersson J.O."/>
            <person name="Svard S.G."/>
            <person name="Jerlstrom-Hultqvist J."/>
        </authorList>
    </citation>
    <scope>NUCLEOTIDE SEQUENCE [LARGE SCALE GENOMIC DNA]</scope>
    <source>
        <strain evidence="6 7">Roberts-Thomson</strain>
    </source>
</reference>
<comment type="caution">
    <text evidence="6">The sequence shown here is derived from an EMBL/GenBank/DDBJ whole genome shotgun (WGS) entry which is preliminary data.</text>
</comment>
<dbReference type="Proteomes" id="UP000315496">
    <property type="component" value="Chromosome 4"/>
</dbReference>
<keyword evidence="3" id="KW-0862">Zinc</keyword>
<evidence type="ECO:0000256" key="1">
    <source>
        <dbReference type="ARBA" id="ARBA00022723"/>
    </source>
</evidence>
<organism evidence="6 7">
    <name type="scientific">Giardia muris</name>
    <dbReference type="NCBI Taxonomy" id="5742"/>
    <lineage>
        <taxon>Eukaryota</taxon>
        <taxon>Metamonada</taxon>
        <taxon>Diplomonadida</taxon>
        <taxon>Hexamitidae</taxon>
        <taxon>Giardiinae</taxon>
        <taxon>Giardia</taxon>
    </lineage>
</organism>
<evidence type="ECO:0000256" key="2">
    <source>
        <dbReference type="ARBA" id="ARBA00022771"/>
    </source>
</evidence>